<keyword evidence="2" id="KW-0479">Metal-binding</keyword>
<dbReference type="SUPFAM" id="SSF48264">
    <property type="entry name" value="Cytochrome P450"/>
    <property type="match status" value="1"/>
</dbReference>
<evidence type="ECO:0000256" key="4">
    <source>
        <dbReference type="SAM" id="Phobius"/>
    </source>
</evidence>
<evidence type="ECO:0000313" key="5">
    <source>
        <dbReference type="EMBL" id="WVZ58949.1"/>
    </source>
</evidence>
<keyword evidence="6" id="KW-1185">Reference proteome</keyword>
<dbReference type="InterPro" id="IPR036396">
    <property type="entry name" value="Cyt_P450_sf"/>
</dbReference>
<keyword evidence="4" id="KW-0472">Membrane</keyword>
<protein>
    <recommendedName>
        <fullName evidence="7">Cytochrome P450</fullName>
    </recommendedName>
</protein>
<dbReference type="InterPro" id="IPR001128">
    <property type="entry name" value="Cyt_P450"/>
</dbReference>
<sequence length="523" mass="57380">MAHAVVLDRLADGLPAVKAAVAFVVVPLLLVVLLRHFTVAARSNNREQKRMPPPSSPRAMPLIGHLHHLIAGGGHPHVSLRNLAARQRQQQGGGGGGFMLLRLGTVPTLVVSSSHAALQVLRTHDRSFASRPRSVIGDILAYGPLDVGFAPYGEWWRQAKKLVTTHLLTAKKVQSYRAAREEEVGTVMGKIRGAAAAHVAVDMSKLLSSFTNDVLCRAVAGRSFRVEGRNKVFRELIDAGMVILGGFSLENFYPGLAKVAGGVLTWPARRRAEMLRSRWDNTFDALIDEHVQEREMMVAGGGDVQVQEEESDFIHVLLSVQGEYGLTRNGIKGILADMFTAGTGMAYLVLEFAMAELMLHQHAFAKLQAEVREIVLPRNQETINEGNLSSGMAYLKAVVKETLCLHPPLPLLVPHLCIEDCDVDDGYMVPAGTTVFINAWAIGRDPSSCPRGRRMCPGVNFALASIEIMLANLAYHFDWELPQGVHRIDMTEVFGLTVRRKEKLLLIPRSTGFILPNVEQSPE</sequence>
<proteinExistence type="inferred from homology"/>
<keyword evidence="3" id="KW-0408">Iron</keyword>
<dbReference type="GO" id="GO:0004497">
    <property type="term" value="F:monooxygenase activity"/>
    <property type="evidence" value="ECO:0007669"/>
    <property type="project" value="InterPro"/>
</dbReference>
<dbReference type="Pfam" id="PF00067">
    <property type="entry name" value="p450"/>
    <property type="match status" value="1"/>
</dbReference>
<gene>
    <name evidence="5" type="ORF">U9M48_009164</name>
</gene>
<dbReference type="GO" id="GO:0020037">
    <property type="term" value="F:heme binding"/>
    <property type="evidence" value="ECO:0007669"/>
    <property type="project" value="InterPro"/>
</dbReference>
<dbReference type="PRINTS" id="PR00463">
    <property type="entry name" value="EP450I"/>
</dbReference>
<evidence type="ECO:0000313" key="6">
    <source>
        <dbReference type="Proteomes" id="UP001341281"/>
    </source>
</evidence>
<dbReference type="Proteomes" id="UP001341281">
    <property type="component" value="Chromosome 02"/>
</dbReference>
<dbReference type="Gene3D" id="1.10.630.10">
    <property type="entry name" value="Cytochrome P450"/>
    <property type="match status" value="1"/>
</dbReference>
<dbReference type="GO" id="GO:0016705">
    <property type="term" value="F:oxidoreductase activity, acting on paired donors, with incorporation or reduction of molecular oxygen"/>
    <property type="evidence" value="ECO:0007669"/>
    <property type="project" value="InterPro"/>
</dbReference>
<dbReference type="GO" id="GO:0005506">
    <property type="term" value="F:iron ion binding"/>
    <property type="evidence" value="ECO:0007669"/>
    <property type="project" value="InterPro"/>
</dbReference>
<organism evidence="5 6">
    <name type="scientific">Paspalum notatum var. saurae</name>
    <dbReference type="NCBI Taxonomy" id="547442"/>
    <lineage>
        <taxon>Eukaryota</taxon>
        <taxon>Viridiplantae</taxon>
        <taxon>Streptophyta</taxon>
        <taxon>Embryophyta</taxon>
        <taxon>Tracheophyta</taxon>
        <taxon>Spermatophyta</taxon>
        <taxon>Magnoliopsida</taxon>
        <taxon>Liliopsida</taxon>
        <taxon>Poales</taxon>
        <taxon>Poaceae</taxon>
        <taxon>PACMAD clade</taxon>
        <taxon>Panicoideae</taxon>
        <taxon>Andropogonodae</taxon>
        <taxon>Paspaleae</taxon>
        <taxon>Paspalinae</taxon>
        <taxon>Paspalum</taxon>
    </lineage>
</organism>
<reference evidence="5 6" key="1">
    <citation type="submission" date="2024-02" db="EMBL/GenBank/DDBJ databases">
        <title>High-quality chromosome-scale genome assembly of Pensacola bahiagrass (Paspalum notatum Flugge var. saurae).</title>
        <authorList>
            <person name="Vega J.M."/>
            <person name="Podio M."/>
            <person name="Orjuela J."/>
            <person name="Siena L.A."/>
            <person name="Pessino S.C."/>
            <person name="Combes M.C."/>
            <person name="Mariac C."/>
            <person name="Albertini E."/>
            <person name="Pupilli F."/>
            <person name="Ortiz J.P.A."/>
            <person name="Leblanc O."/>
        </authorList>
    </citation>
    <scope>NUCLEOTIDE SEQUENCE [LARGE SCALE GENOMIC DNA]</scope>
    <source>
        <strain evidence="5">R1</strain>
        <tissue evidence="5">Leaf</tissue>
    </source>
</reference>
<dbReference type="PANTHER" id="PTHR47955:SF14">
    <property type="entry name" value="OS01G0543600 PROTEIN"/>
    <property type="match status" value="1"/>
</dbReference>
<keyword evidence="4" id="KW-0812">Transmembrane</keyword>
<evidence type="ECO:0000256" key="2">
    <source>
        <dbReference type="ARBA" id="ARBA00022723"/>
    </source>
</evidence>
<dbReference type="EMBL" id="CP144746">
    <property type="protein sequence ID" value="WVZ58949.1"/>
    <property type="molecule type" value="Genomic_DNA"/>
</dbReference>
<dbReference type="InterPro" id="IPR002401">
    <property type="entry name" value="Cyt_P450_E_grp-I"/>
</dbReference>
<dbReference type="AlphaFoldDB" id="A0AAQ3SQD5"/>
<accession>A0AAQ3SQD5</accession>
<evidence type="ECO:0008006" key="7">
    <source>
        <dbReference type="Google" id="ProtNLM"/>
    </source>
</evidence>
<evidence type="ECO:0000256" key="3">
    <source>
        <dbReference type="ARBA" id="ARBA00023004"/>
    </source>
</evidence>
<name>A0AAQ3SQD5_PASNO</name>
<keyword evidence="4" id="KW-1133">Transmembrane helix</keyword>
<dbReference type="PANTHER" id="PTHR47955">
    <property type="entry name" value="CYTOCHROME P450 FAMILY 71 PROTEIN"/>
    <property type="match status" value="1"/>
</dbReference>
<comment type="similarity">
    <text evidence="1">Belongs to the cytochrome P450 family.</text>
</comment>
<feature type="transmembrane region" description="Helical" evidence="4">
    <location>
        <begin position="20"/>
        <end position="41"/>
    </location>
</feature>
<evidence type="ECO:0000256" key="1">
    <source>
        <dbReference type="ARBA" id="ARBA00010617"/>
    </source>
</evidence>